<accession>U2PQE1</accession>
<gene>
    <name evidence="1" type="ORF">HMPREF0373_01781</name>
</gene>
<sequence>MQRCRAIKEYSITVKQKNGPLLMKRLRAESTKGNNHDALLVIQKN</sequence>
<comment type="caution">
    <text evidence="1">The sequence shown here is derived from an EMBL/GenBank/DDBJ whole genome shotgun (WGS) entry which is preliminary data.</text>
</comment>
<reference evidence="1 2" key="1">
    <citation type="submission" date="2013-06" db="EMBL/GenBank/DDBJ databases">
        <authorList>
            <person name="Weinstock G."/>
            <person name="Sodergren E."/>
            <person name="Lobos E.A."/>
            <person name="Fulton L."/>
            <person name="Fulton R."/>
            <person name="Courtney L."/>
            <person name="Fronick C."/>
            <person name="O'Laughlin M."/>
            <person name="Godfrey J."/>
            <person name="Wilson R.M."/>
            <person name="Miner T."/>
            <person name="Farmer C."/>
            <person name="Delehaunty K."/>
            <person name="Cordes M."/>
            <person name="Minx P."/>
            <person name="Tomlinson C."/>
            <person name="Chen J."/>
            <person name="Wollam A."/>
            <person name="Pepin K.H."/>
            <person name="Bhonagiri V."/>
            <person name="Zhang X."/>
            <person name="Warren W."/>
            <person name="Mitreva M."/>
            <person name="Mardis E.R."/>
            <person name="Wilson R.K."/>
        </authorList>
    </citation>
    <scope>NUCLEOTIDE SEQUENCE [LARGE SCALE GENOMIC DNA]</scope>
    <source>
        <strain evidence="1 2">ATCC 29099</strain>
    </source>
</reference>
<dbReference type="HOGENOM" id="CLU_3199974_0_0_9"/>
<evidence type="ECO:0000313" key="1">
    <source>
        <dbReference type="EMBL" id="ERK46351.1"/>
    </source>
</evidence>
<name>U2PQE1_EUBRA</name>
<keyword evidence="2" id="KW-1185">Reference proteome</keyword>
<evidence type="ECO:0000313" key="2">
    <source>
        <dbReference type="Proteomes" id="UP000016608"/>
    </source>
</evidence>
<dbReference type="EMBL" id="AWVJ01000109">
    <property type="protein sequence ID" value="ERK46351.1"/>
    <property type="molecule type" value="Genomic_DNA"/>
</dbReference>
<protein>
    <submittedName>
        <fullName evidence="1">Uncharacterized protein</fullName>
    </submittedName>
</protein>
<dbReference type="AlphaFoldDB" id="U2PQE1"/>
<organism evidence="1 2">
    <name type="scientific">Eubacterium ramulus ATCC 29099</name>
    <dbReference type="NCBI Taxonomy" id="1256908"/>
    <lineage>
        <taxon>Bacteria</taxon>
        <taxon>Bacillati</taxon>
        <taxon>Bacillota</taxon>
        <taxon>Clostridia</taxon>
        <taxon>Eubacteriales</taxon>
        <taxon>Eubacteriaceae</taxon>
        <taxon>Eubacterium</taxon>
    </lineage>
</organism>
<proteinExistence type="predicted"/>
<dbReference type="Proteomes" id="UP000016608">
    <property type="component" value="Unassembled WGS sequence"/>
</dbReference>